<evidence type="ECO:0000313" key="1">
    <source>
        <dbReference type="EMBL" id="JAD50264.1"/>
    </source>
</evidence>
<organism evidence="1">
    <name type="scientific">Arundo donax</name>
    <name type="common">Giant reed</name>
    <name type="synonym">Donax arundinaceus</name>
    <dbReference type="NCBI Taxonomy" id="35708"/>
    <lineage>
        <taxon>Eukaryota</taxon>
        <taxon>Viridiplantae</taxon>
        <taxon>Streptophyta</taxon>
        <taxon>Embryophyta</taxon>
        <taxon>Tracheophyta</taxon>
        <taxon>Spermatophyta</taxon>
        <taxon>Magnoliopsida</taxon>
        <taxon>Liliopsida</taxon>
        <taxon>Poales</taxon>
        <taxon>Poaceae</taxon>
        <taxon>PACMAD clade</taxon>
        <taxon>Arundinoideae</taxon>
        <taxon>Arundineae</taxon>
        <taxon>Arundo</taxon>
    </lineage>
</organism>
<accession>A0A0A9AF25</accession>
<sequence>MHFTCFSFIYQLNRYSNNSENLQIYNSCSHPASCPYDRGPVPHLTQSKLQG</sequence>
<name>A0A0A9AF25_ARUDO</name>
<dbReference type="AlphaFoldDB" id="A0A0A9AF25"/>
<proteinExistence type="predicted"/>
<protein>
    <submittedName>
        <fullName evidence="1">Uncharacterized protein</fullName>
    </submittedName>
</protein>
<dbReference type="EMBL" id="GBRH01247631">
    <property type="protein sequence ID" value="JAD50264.1"/>
    <property type="molecule type" value="Transcribed_RNA"/>
</dbReference>
<reference evidence="1" key="2">
    <citation type="journal article" date="2015" name="Data Brief">
        <title>Shoot transcriptome of the giant reed, Arundo donax.</title>
        <authorList>
            <person name="Barrero R.A."/>
            <person name="Guerrero F.D."/>
            <person name="Moolhuijzen P."/>
            <person name="Goolsby J.A."/>
            <person name="Tidwell J."/>
            <person name="Bellgard S.E."/>
            <person name="Bellgard M.I."/>
        </authorList>
    </citation>
    <scope>NUCLEOTIDE SEQUENCE</scope>
    <source>
        <tissue evidence="1">Shoot tissue taken approximately 20 cm above the soil surface</tissue>
    </source>
</reference>
<reference evidence="1" key="1">
    <citation type="submission" date="2014-09" db="EMBL/GenBank/DDBJ databases">
        <authorList>
            <person name="Magalhaes I.L.F."/>
            <person name="Oliveira U."/>
            <person name="Santos F.R."/>
            <person name="Vidigal T.H.D.A."/>
            <person name="Brescovit A.D."/>
            <person name="Santos A.J."/>
        </authorList>
    </citation>
    <scope>NUCLEOTIDE SEQUENCE</scope>
    <source>
        <tissue evidence="1">Shoot tissue taken approximately 20 cm above the soil surface</tissue>
    </source>
</reference>